<dbReference type="HOGENOM" id="CLU_1493059_0_0_2"/>
<protein>
    <submittedName>
        <fullName evidence="1">Uncharacterized protein</fullName>
    </submittedName>
</protein>
<dbReference type="RefSeq" id="WP_013337449.1">
    <property type="nucleotide sequence ID" value="NC_014537.1"/>
</dbReference>
<proteinExistence type="predicted"/>
<dbReference type="eggNOG" id="arCOG05567">
    <property type="taxonomic scope" value="Archaea"/>
</dbReference>
<dbReference type="STRING" id="572478.Vdis_2356"/>
<organism evidence="1 2">
    <name type="scientific">Vulcanisaeta distributa (strain DSM 14429 / JCM 11212 / NBRC 100878 / IC-017)</name>
    <dbReference type="NCBI Taxonomy" id="572478"/>
    <lineage>
        <taxon>Archaea</taxon>
        <taxon>Thermoproteota</taxon>
        <taxon>Thermoprotei</taxon>
        <taxon>Thermoproteales</taxon>
        <taxon>Thermoproteaceae</taxon>
        <taxon>Vulcanisaeta</taxon>
    </lineage>
</organism>
<reference evidence="2" key="2">
    <citation type="journal article" date="2010" name="Stand. Genomic Sci.">
        <title>Complete genome sequence of Vulcanisaeta distributa type strain (IC-017T).</title>
        <authorList>
            <person name="Mavromatis K."/>
            <person name="Sikorski J."/>
            <person name="Pabst E."/>
            <person name="Teshima H."/>
            <person name="Lapidus A."/>
            <person name="Lucas S."/>
            <person name="Nolan M."/>
            <person name="Glavina Del Rio T."/>
            <person name="Cheng J."/>
            <person name="Bruce D."/>
            <person name="Goodwin L."/>
            <person name="Pitluck S."/>
            <person name="Liolios K."/>
            <person name="Ivanova N."/>
            <person name="Mikhailova N."/>
            <person name="Pati A."/>
            <person name="Chen A."/>
            <person name="Palaniappan K."/>
            <person name="Land M."/>
            <person name="Hauser L."/>
            <person name="Chang Y."/>
            <person name="Jeffries C."/>
            <person name="Rohde M."/>
            <person name="Spring S."/>
            <person name="Goker M."/>
            <person name="Wirth R."/>
            <person name="Woyke T."/>
            <person name="Bristow J."/>
            <person name="Eisen J."/>
            <person name="Markowitz V."/>
            <person name="Hugenholtz P."/>
            <person name="Klenk H."/>
            <person name="Kyrpides N."/>
        </authorList>
    </citation>
    <scope>NUCLEOTIDE SEQUENCE [LARGE SCALE GENOMIC DNA]</scope>
    <source>
        <strain evidence="2">DSM 14429 / JCM 11212 / NBRC 100878 / IC-017</strain>
    </source>
</reference>
<dbReference type="GeneID" id="9753311"/>
<evidence type="ECO:0000313" key="1">
    <source>
        <dbReference type="EMBL" id="ADN51724.1"/>
    </source>
</evidence>
<gene>
    <name evidence="1" type="ordered locus">Vdis_2356</name>
</gene>
<dbReference type="EMBL" id="CP002100">
    <property type="protein sequence ID" value="ADN51724.1"/>
    <property type="molecule type" value="Genomic_DNA"/>
</dbReference>
<sequence length="180" mass="21398">MRIIDKVIEVLRNRGFKIRVVRDDSIKADLNRLRAKVWVVPGDYFPWWSNPLDMIEELDLNDINALFVISERPYVISDYIMNNLSRARYWFNKELNIKVYAINIDRLEEDLEDGINLAITNFYREVSNVMLRGNACPSCGSPMALMYSSRYYSRRWRTWVNEYVEVCEKCKVISHRLTLS</sequence>
<name>E1QR34_VULDI</name>
<accession>E1QR34</accession>
<reference evidence="1 2" key="1">
    <citation type="journal article" date="2010" name="Stand. Genomic Sci.">
        <title>Complete genome sequence of Vulcanisaeta distributa type strain (IC-017).</title>
        <authorList>
            <person name="Mavromatis K."/>
            <person name="Sikorski J."/>
            <person name="Pabst E."/>
            <person name="Teshima H."/>
            <person name="Lapidus A."/>
            <person name="Lucas S."/>
            <person name="Nolan M."/>
            <person name="Glavina Del Rio T."/>
            <person name="Cheng J.F."/>
            <person name="Bruce D."/>
            <person name="Goodwin L."/>
            <person name="Pitluck S."/>
            <person name="Liolios K."/>
            <person name="Ivanova N."/>
            <person name="Mikhailova N."/>
            <person name="Pati A."/>
            <person name="Chen A."/>
            <person name="Palaniappan K."/>
            <person name="Land M."/>
            <person name="Hauser L."/>
            <person name="Chang Y.J."/>
            <person name="Jeffries C.D."/>
            <person name="Rohde M."/>
            <person name="Spring S."/>
            <person name="Goker M."/>
            <person name="Wirth R."/>
            <person name="Woyke T."/>
            <person name="Bristow J."/>
            <person name="Eisen J.A."/>
            <person name="Markowitz V."/>
            <person name="Hugenholtz P."/>
            <person name="Klenk H.P."/>
            <person name="Kyrpides N.C."/>
        </authorList>
    </citation>
    <scope>NUCLEOTIDE SEQUENCE [LARGE SCALE GENOMIC DNA]</scope>
    <source>
        <strain evidence="2">DSM 14429 / JCM 11212 / NBRC 100878 / IC-017</strain>
    </source>
</reference>
<evidence type="ECO:0000313" key="2">
    <source>
        <dbReference type="Proteomes" id="UP000006681"/>
    </source>
</evidence>
<dbReference type="AlphaFoldDB" id="E1QR34"/>
<dbReference type="KEGG" id="vdi:Vdis_2356"/>
<keyword evidence="2" id="KW-1185">Reference proteome</keyword>
<dbReference type="Proteomes" id="UP000006681">
    <property type="component" value="Chromosome"/>
</dbReference>
<dbReference type="OrthoDB" id="25921at2157"/>